<dbReference type="EMBL" id="JADBEM010000001">
    <property type="protein sequence ID" value="MBE1604105.1"/>
    <property type="molecule type" value="Genomic_DNA"/>
</dbReference>
<dbReference type="PANTHER" id="PTHR45436">
    <property type="entry name" value="SENSOR HISTIDINE KINASE YKOH"/>
    <property type="match status" value="1"/>
</dbReference>
<dbReference type="GO" id="GO:0000155">
    <property type="term" value="F:phosphorelay sensor kinase activity"/>
    <property type="evidence" value="ECO:0007669"/>
    <property type="project" value="InterPro"/>
</dbReference>
<dbReference type="SMART" id="SM00388">
    <property type="entry name" value="HisKA"/>
    <property type="match status" value="1"/>
</dbReference>
<keyword evidence="10" id="KW-0472">Membrane</keyword>
<evidence type="ECO:0000259" key="12">
    <source>
        <dbReference type="PROSITE" id="PS50885"/>
    </source>
</evidence>
<keyword evidence="14" id="KW-1185">Reference proteome</keyword>
<dbReference type="InterPro" id="IPR003661">
    <property type="entry name" value="HisK_dim/P_dom"/>
</dbReference>
<sequence>MIRWFAPCALRTRVAAAFGLGAFVVSTTFAGSTYLLAHGYLLDQRERSVHRQAYADANFLRSRLETVGVDVPAMLTAANPSTGTLIVLRWNDRWYASSLTSRRETVPRDLRALVEAGQPATQRVRVDGVPTLVTGLPLASAGASFYEFVPLAELDDTLRTLSSVLAGGAVLATAAGAVLGLRVSRAVVQPLNSVAGATAEIAAGQLATRLPPTSDPELATIVGSFNAMVDSLQQRIERDARLAADVSHELRSPLTTLVASVDVLNRRRAELPPRSQQALDLVTLELERFRRLLDNLLELSRAEAGGPRSRFEHLPVAELLAETLRRSERPPELLSGGQGLVIRGDKFGLERVFTNMFDNADRHGGGVAAVSVVGEAARVLVLVDDEGPGVPPADRSRIFDRFATGGGARGSSPGTGLGLALVAETVSAHGGAVWCTDQPGGGARFVVSLPRVRP</sequence>
<dbReference type="CDD" id="cd00082">
    <property type="entry name" value="HisKA"/>
    <property type="match status" value="1"/>
</dbReference>
<evidence type="ECO:0000256" key="5">
    <source>
        <dbReference type="ARBA" id="ARBA00022679"/>
    </source>
</evidence>
<accession>A0A927MVK8</accession>
<dbReference type="Pfam" id="PF00672">
    <property type="entry name" value="HAMP"/>
    <property type="match status" value="1"/>
</dbReference>
<gene>
    <name evidence="13" type="ORF">HEB94_000953</name>
</gene>
<dbReference type="EC" id="2.7.13.3" evidence="3"/>
<reference evidence="13" key="1">
    <citation type="submission" date="2020-10" db="EMBL/GenBank/DDBJ databases">
        <title>Sequencing the genomes of 1000 actinobacteria strains.</title>
        <authorList>
            <person name="Klenk H.-P."/>
        </authorList>
    </citation>
    <scope>NUCLEOTIDE SEQUENCE</scope>
    <source>
        <strain evidence="13">DSM 45354</strain>
    </source>
</reference>
<evidence type="ECO:0000313" key="14">
    <source>
        <dbReference type="Proteomes" id="UP000638648"/>
    </source>
</evidence>
<dbReference type="InterPro" id="IPR003660">
    <property type="entry name" value="HAMP_dom"/>
</dbReference>
<dbReference type="Gene3D" id="1.10.287.130">
    <property type="match status" value="1"/>
</dbReference>
<evidence type="ECO:0000256" key="6">
    <source>
        <dbReference type="ARBA" id="ARBA00022692"/>
    </source>
</evidence>
<dbReference type="InterPro" id="IPR005467">
    <property type="entry name" value="His_kinase_dom"/>
</dbReference>
<keyword evidence="4" id="KW-0597">Phosphoprotein</keyword>
<evidence type="ECO:0000259" key="11">
    <source>
        <dbReference type="PROSITE" id="PS50109"/>
    </source>
</evidence>
<dbReference type="InterPro" id="IPR050428">
    <property type="entry name" value="TCS_sensor_his_kinase"/>
</dbReference>
<dbReference type="Pfam" id="PF02518">
    <property type="entry name" value="HATPase_c"/>
    <property type="match status" value="1"/>
</dbReference>
<dbReference type="SUPFAM" id="SSF47384">
    <property type="entry name" value="Homodimeric domain of signal transducing histidine kinase"/>
    <property type="match status" value="1"/>
</dbReference>
<dbReference type="PRINTS" id="PR00344">
    <property type="entry name" value="BCTRLSENSOR"/>
</dbReference>
<dbReference type="SUPFAM" id="SSF158472">
    <property type="entry name" value="HAMP domain-like"/>
    <property type="match status" value="1"/>
</dbReference>
<feature type="domain" description="Histidine kinase" evidence="11">
    <location>
        <begin position="245"/>
        <end position="453"/>
    </location>
</feature>
<dbReference type="PANTHER" id="PTHR45436:SF5">
    <property type="entry name" value="SENSOR HISTIDINE KINASE TRCS"/>
    <property type="match status" value="1"/>
</dbReference>
<comment type="caution">
    <text evidence="13">The sequence shown here is derived from an EMBL/GenBank/DDBJ whole genome shotgun (WGS) entry which is preliminary data.</text>
</comment>
<organism evidence="13 14">
    <name type="scientific">Actinopolymorpha pittospori</name>
    <dbReference type="NCBI Taxonomy" id="648752"/>
    <lineage>
        <taxon>Bacteria</taxon>
        <taxon>Bacillati</taxon>
        <taxon>Actinomycetota</taxon>
        <taxon>Actinomycetes</taxon>
        <taxon>Propionibacteriales</taxon>
        <taxon>Actinopolymorphaceae</taxon>
        <taxon>Actinopolymorpha</taxon>
    </lineage>
</organism>
<dbReference type="InterPro" id="IPR003594">
    <property type="entry name" value="HATPase_dom"/>
</dbReference>
<dbReference type="InterPro" id="IPR036890">
    <property type="entry name" value="HATPase_C_sf"/>
</dbReference>
<dbReference type="PROSITE" id="PS50109">
    <property type="entry name" value="HIS_KIN"/>
    <property type="match status" value="1"/>
</dbReference>
<dbReference type="PROSITE" id="PS50885">
    <property type="entry name" value="HAMP"/>
    <property type="match status" value="1"/>
</dbReference>
<evidence type="ECO:0000313" key="13">
    <source>
        <dbReference type="EMBL" id="MBE1604105.1"/>
    </source>
</evidence>
<evidence type="ECO:0000256" key="3">
    <source>
        <dbReference type="ARBA" id="ARBA00012438"/>
    </source>
</evidence>
<comment type="subcellular location">
    <subcellularLocation>
        <location evidence="2">Cell membrane</location>
    </subcellularLocation>
</comment>
<dbReference type="CDD" id="cd06225">
    <property type="entry name" value="HAMP"/>
    <property type="match status" value="1"/>
</dbReference>
<keyword evidence="8" id="KW-1133">Transmembrane helix</keyword>
<dbReference type="Gene3D" id="3.30.565.10">
    <property type="entry name" value="Histidine kinase-like ATPase, C-terminal domain"/>
    <property type="match status" value="1"/>
</dbReference>
<keyword evidence="5" id="KW-0808">Transferase</keyword>
<dbReference type="AlphaFoldDB" id="A0A927MVK8"/>
<evidence type="ECO:0000256" key="1">
    <source>
        <dbReference type="ARBA" id="ARBA00000085"/>
    </source>
</evidence>
<dbReference type="InterPro" id="IPR036097">
    <property type="entry name" value="HisK_dim/P_sf"/>
</dbReference>
<dbReference type="RefSeq" id="WP_192748737.1">
    <property type="nucleotide sequence ID" value="NZ_BAABJL010000072.1"/>
</dbReference>
<dbReference type="InterPro" id="IPR004358">
    <property type="entry name" value="Sig_transdc_His_kin-like_C"/>
</dbReference>
<dbReference type="Gene3D" id="6.10.340.10">
    <property type="match status" value="1"/>
</dbReference>
<dbReference type="GO" id="GO:0005886">
    <property type="term" value="C:plasma membrane"/>
    <property type="evidence" value="ECO:0007669"/>
    <property type="project" value="UniProtKB-SubCell"/>
</dbReference>
<name>A0A927MVK8_9ACTN</name>
<dbReference type="SUPFAM" id="SSF55874">
    <property type="entry name" value="ATPase domain of HSP90 chaperone/DNA topoisomerase II/histidine kinase"/>
    <property type="match status" value="1"/>
</dbReference>
<evidence type="ECO:0000256" key="8">
    <source>
        <dbReference type="ARBA" id="ARBA00022989"/>
    </source>
</evidence>
<keyword evidence="9" id="KW-0902">Two-component regulatory system</keyword>
<dbReference type="SMART" id="SM00387">
    <property type="entry name" value="HATPase_c"/>
    <property type="match status" value="1"/>
</dbReference>
<keyword evidence="6" id="KW-0812">Transmembrane</keyword>
<evidence type="ECO:0000256" key="9">
    <source>
        <dbReference type="ARBA" id="ARBA00023012"/>
    </source>
</evidence>
<protein>
    <recommendedName>
        <fullName evidence="3">histidine kinase</fullName>
        <ecNumber evidence="3">2.7.13.3</ecNumber>
    </recommendedName>
</protein>
<dbReference type="SMART" id="SM00304">
    <property type="entry name" value="HAMP"/>
    <property type="match status" value="1"/>
</dbReference>
<evidence type="ECO:0000256" key="7">
    <source>
        <dbReference type="ARBA" id="ARBA00022777"/>
    </source>
</evidence>
<comment type="catalytic activity">
    <reaction evidence="1">
        <text>ATP + protein L-histidine = ADP + protein N-phospho-L-histidine.</text>
        <dbReference type="EC" id="2.7.13.3"/>
    </reaction>
</comment>
<dbReference type="Proteomes" id="UP000638648">
    <property type="component" value="Unassembled WGS sequence"/>
</dbReference>
<dbReference type="CDD" id="cd00075">
    <property type="entry name" value="HATPase"/>
    <property type="match status" value="1"/>
</dbReference>
<evidence type="ECO:0000256" key="2">
    <source>
        <dbReference type="ARBA" id="ARBA00004236"/>
    </source>
</evidence>
<dbReference type="Pfam" id="PF00512">
    <property type="entry name" value="HisKA"/>
    <property type="match status" value="1"/>
</dbReference>
<evidence type="ECO:0000256" key="10">
    <source>
        <dbReference type="ARBA" id="ARBA00023136"/>
    </source>
</evidence>
<feature type="domain" description="HAMP" evidence="12">
    <location>
        <begin position="185"/>
        <end position="237"/>
    </location>
</feature>
<proteinExistence type="predicted"/>
<keyword evidence="7 13" id="KW-0418">Kinase</keyword>
<evidence type="ECO:0000256" key="4">
    <source>
        <dbReference type="ARBA" id="ARBA00022553"/>
    </source>
</evidence>